<dbReference type="Gene3D" id="1.10.150.20">
    <property type="entry name" value="5' to 3' exonuclease, C-terminal subdomain"/>
    <property type="match status" value="1"/>
</dbReference>
<dbReference type="EMBL" id="CP115156">
    <property type="protein sequence ID" value="WBL31532.1"/>
    <property type="molecule type" value="Genomic_DNA"/>
</dbReference>
<evidence type="ECO:0000256" key="4">
    <source>
        <dbReference type="ARBA" id="ARBA00023172"/>
    </source>
</evidence>
<dbReference type="Gene3D" id="2.40.50.140">
    <property type="entry name" value="Nucleic acid-binding proteins"/>
    <property type="match status" value="1"/>
</dbReference>
<evidence type="ECO:0000313" key="8">
    <source>
        <dbReference type="EMBL" id="WBL31532.1"/>
    </source>
</evidence>
<evidence type="ECO:0000256" key="5">
    <source>
        <dbReference type="ARBA" id="ARBA00023204"/>
    </source>
</evidence>
<comment type="domain">
    <text evidence="6">Has three domains with a flexible linker between the domains II and III and assumes an 'L' shape. Domain III is highly mobile and contacts RuvB.</text>
</comment>
<evidence type="ECO:0000256" key="1">
    <source>
        <dbReference type="ARBA" id="ARBA00022490"/>
    </source>
</evidence>
<dbReference type="InterPro" id="IPR011114">
    <property type="entry name" value="RuvA_C"/>
</dbReference>
<evidence type="ECO:0000259" key="7">
    <source>
        <dbReference type="SMART" id="SM00278"/>
    </source>
</evidence>
<feature type="domain" description="Helix-hairpin-helix DNA-binding motif class 1" evidence="7">
    <location>
        <begin position="71"/>
        <end position="90"/>
    </location>
</feature>
<gene>
    <name evidence="6 8" type="primary">ruvA</name>
    <name evidence="8" type="ORF">O7R10_00505</name>
</gene>
<keyword evidence="5 6" id="KW-0234">DNA repair</keyword>
<dbReference type="InterPro" id="IPR000085">
    <property type="entry name" value="RuvA"/>
</dbReference>
<evidence type="ECO:0000313" key="9">
    <source>
        <dbReference type="Proteomes" id="UP001210120"/>
    </source>
</evidence>
<dbReference type="SUPFAM" id="SSF47781">
    <property type="entry name" value="RuvA domain 2-like"/>
    <property type="match status" value="1"/>
</dbReference>
<keyword evidence="4 6" id="KW-0233">DNA recombination</keyword>
<dbReference type="HAMAP" id="MF_00031">
    <property type="entry name" value="DNA_HJ_migration_RuvA"/>
    <property type="match status" value="1"/>
</dbReference>
<feature type="domain" description="Helix-hairpin-helix DNA-binding motif class 1" evidence="7">
    <location>
        <begin position="106"/>
        <end position="125"/>
    </location>
</feature>
<dbReference type="Pfam" id="PF14520">
    <property type="entry name" value="HHH_5"/>
    <property type="match status" value="1"/>
</dbReference>
<protein>
    <recommendedName>
        <fullName evidence="6">Holliday junction branch migration complex subunit RuvA</fullName>
    </recommendedName>
</protein>
<name>A0ABY7M1D7_9MOLU</name>
<comment type="caution">
    <text evidence="6">Lacks conserved residue(s) required for the propagation of feature annotation.</text>
</comment>
<comment type="subcellular location">
    <subcellularLocation>
        <location evidence="6">Cytoplasm</location>
    </subcellularLocation>
</comment>
<dbReference type="NCBIfam" id="TIGR00084">
    <property type="entry name" value="ruvA"/>
    <property type="match status" value="1"/>
</dbReference>
<dbReference type="Pfam" id="PF01330">
    <property type="entry name" value="RuvA_N"/>
    <property type="match status" value="1"/>
</dbReference>
<organism evidence="8 9">
    <name type="scientific">Candidatus Phytoplasma sacchari</name>
    <dbReference type="NCBI Taxonomy" id="2609813"/>
    <lineage>
        <taxon>Bacteria</taxon>
        <taxon>Bacillati</taxon>
        <taxon>Mycoplasmatota</taxon>
        <taxon>Mollicutes</taxon>
        <taxon>Acholeplasmatales</taxon>
        <taxon>Acholeplasmataceae</taxon>
        <taxon>Candidatus Phytoplasma</taxon>
        <taxon>16SrXI (Rice yellow dwarf group)</taxon>
    </lineage>
</organism>
<dbReference type="InterPro" id="IPR010994">
    <property type="entry name" value="RuvA_2-like"/>
</dbReference>
<evidence type="ECO:0000256" key="2">
    <source>
        <dbReference type="ARBA" id="ARBA00022763"/>
    </source>
</evidence>
<keyword evidence="1 6" id="KW-0963">Cytoplasm</keyword>
<dbReference type="Proteomes" id="UP001210120">
    <property type="component" value="Chromosome"/>
</dbReference>
<comment type="subunit">
    <text evidence="6">Homotetramer. Forms an RuvA(8)-RuvB(12)-Holliday junction (HJ) complex. HJ DNA is sandwiched between 2 RuvA tetramers; dsDNA enters through RuvA and exits via RuvB. An RuvB hexamer assembles on each DNA strand where it exits the tetramer. Each RuvB hexamer is contacted by two RuvA subunits (via domain III) on 2 adjacent RuvB subunits; this complex drives branch migration. In the full resolvosome a probable DNA-RuvA(4)-RuvB(12)-RuvC(2) complex forms which resolves the HJ.</text>
</comment>
<dbReference type="InterPro" id="IPR003583">
    <property type="entry name" value="Hlx-hairpin-Hlx_DNA-bd_motif"/>
</dbReference>
<dbReference type="GO" id="GO:0003678">
    <property type="term" value="F:DNA helicase activity"/>
    <property type="evidence" value="ECO:0007669"/>
    <property type="project" value="UniProtKB-EC"/>
</dbReference>
<dbReference type="CDD" id="cd14332">
    <property type="entry name" value="UBA_RuvA_C"/>
    <property type="match status" value="1"/>
</dbReference>
<keyword evidence="2 6" id="KW-0227">DNA damage</keyword>
<evidence type="ECO:0000256" key="3">
    <source>
        <dbReference type="ARBA" id="ARBA00023125"/>
    </source>
</evidence>
<dbReference type="SMART" id="SM00278">
    <property type="entry name" value="HhH1"/>
    <property type="match status" value="2"/>
</dbReference>
<evidence type="ECO:0000256" key="6">
    <source>
        <dbReference type="HAMAP-Rule" id="MF_00031"/>
    </source>
</evidence>
<dbReference type="InterPro" id="IPR012340">
    <property type="entry name" value="NA-bd_OB-fold"/>
</dbReference>
<keyword evidence="3 6" id="KW-0238">DNA-binding</keyword>
<proteinExistence type="inferred from homology"/>
<reference evidence="8" key="1">
    <citation type="submission" date="2022-12" db="EMBL/GenBank/DDBJ databases">
        <title>Genomic Characterization of Candidatus Phytoplasma sacchari in China.</title>
        <authorList>
            <person name="Zhang R.-Y."/>
        </authorList>
    </citation>
    <scope>NUCLEOTIDE SEQUENCE [LARGE SCALE GENOMIC DNA]</scope>
    <source>
        <strain evidence="8">SCWL1</strain>
    </source>
</reference>
<sequence>MYHYFKGIISDIQKDCIVLENNEIGYLIQFYKPEDFFVLNQKVKIFIYFHVRENINCLYGFLNPEMLSFFKKLINISGIGPKNALLMSNSDFLQKTKESLQNNDLSKLLEFPGIGKKIANQIIFHFKDKILFLENENIIAKKMKNTKEALVNLGFLNREIDSIINKLNFEDNLENIIKKALIYLNQKKQI</sequence>
<comment type="similarity">
    <text evidence="6">Belongs to the RuvA family.</text>
</comment>
<comment type="function">
    <text evidence="6">The RuvA-RuvB-RuvC complex processes Holliday junction (HJ) DNA during genetic recombination and DNA repair, while the RuvA-RuvB complex plays an important role in the rescue of blocked DNA replication forks via replication fork reversal (RFR). RuvA specifically binds to HJ cruciform DNA, conferring on it an open structure. The RuvB hexamer acts as an ATP-dependent pump, pulling dsDNA into and through the RuvAB complex. HJ branch migration allows RuvC to scan DNA until it finds its consensus sequence, where it cleaves and resolves the cruciform DNA.</text>
</comment>
<dbReference type="SUPFAM" id="SSF50249">
    <property type="entry name" value="Nucleic acid-binding proteins"/>
    <property type="match status" value="1"/>
</dbReference>
<feature type="region of interest" description="Domain III" evidence="6">
    <location>
        <begin position="143"/>
        <end position="190"/>
    </location>
</feature>
<dbReference type="GO" id="GO:0016787">
    <property type="term" value="F:hydrolase activity"/>
    <property type="evidence" value="ECO:0007669"/>
    <property type="project" value="UniProtKB-KW"/>
</dbReference>
<keyword evidence="8" id="KW-0378">Hydrolase</keyword>
<accession>A0ABY7M1D7</accession>
<dbReference type="InterPro" id="IPR013849">
    <property type="entry name" value="DNA_helicase_Holl-junc_RuvA_I"/>
</dbReference>
<keyword evidence="9" id="KW-1185">Reference proteome</keyword>